<dbReference type="Proteomes" id="UP000249467">
    <property type="component" value="Unassembled WGS sequence"/>
</dbReference>
<sequence>MSNDKDSFKDKFAFKVEGFESLVDDVKQLLNLDQLIDLAQKLDEKQKSGEIHTEVNVTSRPLSSIPRRGNIPRSPRAATATGGSGEVTSPDVVKPEPPKDNSQNEKPLAIAELVGGLGDTLAQLRDLVEIPLKRPDVLAKLGLEPPKGVLLVGPPGTGKTLTARSLANVLGVNYIAIVGPEIISKYYGEAETRLRQVFEKAAKSAPCLIFIDEIDALVPNRANVEGEVEKRLVAQLLGLMDGFAETKGVIVLAATNRPDAIDPALRRPGRFDREIIFPIPDRKARREILEIHTRAMPLTGDVDLDDIADRAYGYVGADIKGLCQVAATNALKRQVASVTDIPDNLDVNRDDFEVALKQVQPAVLRSLQIQVPKVLWSEIGGLAKVKQTLQEAVAGALVDPALYAHTRAKAPRGVLLYGSPGTGKTLLAKAIATQAQANFISVAGSELLTKWVGASEQSIRQLFAQARQAAPCVIFIDEIDTLAPARGSYQGDSGVSDRVIGQLLTELDGLQSAEGLLVIGATNRRDSIDPALLRSGRIELHMMVDLPDRESRSSILEVHNRDRPLSDNLNLDIWAERTENWNGADLAFLSNRAAIFAIRRHQRDASNLLENLRITSDDFEQAFAEIQEQRN</sequence>
<accession>A0A2W4VTZ1</accession>
<reference evidence="7 8" key="2">
    <citation type="submission" date="2018-06" db="EMBL/GenBank/DDBJ databases">
        <title>Metagenomic assembly of (sub)arctic Cyanobacteria and their associated microbiome from non-axenic cultures.</title>
        <authorList>
            <person name="Baurain D."/>
        </authorList>
    </citation>
    <scope>NUCLEOTIDE SEQUENCE [LARGE SCALE GENOMIC DNA]</scope>
    <source>
        <strain evidence="7">ULC066bin1</strain>
    </source>
</reference>
<evidence type="ECO:0000259" key="6">
    <source>
        <dbReference type="SMART" id="SM00382"/>
    </source>
</evidence>
<evidence type="ECO:0000313" key="8">
    <source>
        <dbReference type="Proteomes" id="UP000249467"/>
    </source>
</evidence>
<dbReference type="InterPro" id="IPR003593">
    <property type="entry name" value="AAA+_ATPase"/>
</dbReference>
<evidence type="ECO:0000256" key="1">
    <source>
        <dbReference type="ARBA" id="ARBA00022737"/>
    </source>
</evidence>
<protein>
    <submittedName>
        <fullName evidence="7">AAA family ATPase</fullName>
    </submittedName>
</protein>
<dbReference type="InterPro" id="IPR003959">
    <property type="entry name" value="ATPase_AAA_core"/>
</dbReference>
<evidence type="ECO:0000256" key="4">
    <source>
        <dbReference type="RuleBase" id="RU003651"/>
    </source>
</evidence>
<feature type="compositionally biased region" description="Basic and acidic residues" evidence="5">
    <location>
        <begin position="93"/>
        <end position="103"/>
    </location>
</feature>
<keyword evidence="1" id="KW-0677">Repeat</keyword>
<dbReference type="InterPro" id="IPR003960">
    <property type="entry name" value="ATPase_AAA_CS"/>
</dbReference>
<dbReference type="InterPro" id="IPR041569">
    <property type="entry name" value="AAA_lid_3"/>
</dbReference>
<evidence type="ECO:0000256" key="2">
    <source>
        <dbReference type="ARBA" id="ARBA00022741"/>
    </source>
</evidence>
<proteinExistence type="inferred from homology"/>
<feature type="compositionally biased region" description="Basic and acidic residues" evidence="5">
    <location>
        <begin position="44"/>
        <end position="53"/>
    </location>
</feature>
<feature type="domain" description="AAA+ ATPase" evidence="6">
    <location>
        <begin position="410"/>
        <end position="548"/>
    </location>
</feature>
<reference evidence="7 8" key="1">
    <citation type="submission" date="2018-04" db="EMBL/GenBank/DDBJ databases">
        <authorList>
            <person name="Go L.Y."/>
            <person name="Mitchell J.A."/>
        </authorList>
    </citation>
    <scope>NUCLEOTIDE SEQUENCE [LARGE SCALE GENOMIC DNA]</scope>
    <source>
        <strain evidence="7">ULC066bin1</strain>
    </source>
</reference>
<dbReference type="SMART" id="SM00382">
    <property type="entry name" value="AAA"/>
    <property type="match status" value="2"/>
</dbReference>
<organism evidence="7 8">
    <name type="scientific">Pseudanabaena frigida</name>
    <dbReference type="NCBI Taxonomy" id="945775"/>
    <lineage>
        <taxon>Bacteria</taxon>
        <taxon>Bacillati</taxon>
        <taxon>Cyanobacteriota</taxon>
        <taxon>Cyanophyceae</taxon>
        <taxon>Pseudanabaenales</taxon>
        <taxon>Pseudanabaenaceae</taxon>
        <taxon>Pseudanabaena</taxon>
    </lineage>
</organism>
<feature type="domain" description="AAA+ ATPase" evidence="6">
    <location>
        <begin position="145"/>
        <end position="281"/>
    </location>
</feature>
<feature type="region of interest" description="Disordered" evidence="5">
    <location>
        <begin position="44"/>
        <end position="105"/>
    </location>
</feature>
<gene>
    <name evidence="7" type="ORF">DCF19_22930</name>
</gene>
<dbReference type="FunFam" id="3.40.50.300:FF:000018">
    <property type="entry name" value="Cell division control 48"/>
    <property type="match status" value="1"/>
</dbReference>
<evidence type="ECO:0000256" key="5">
    <source>
        <dbReference type="SAM" id="MobiDB-lite"/>
    </source>
</evidence>
<keyword evidence="3 4" id="KW-0067">ATP-binding</keyword>
<dbReference type="PANTHER" id="PTHR23077:SF171">
    <property type="entry name" value="NUCLEAR VALOSIN-CONTAINING PROTEIN-LIKE"/>
    <property type="match status" value="1"/>
</dbReference>
<keyword evidence="2 4" id="KW-0547">Nucleotide-binding</keyword>
<evidence type="ECO:0000256" key="3">
    <source>
        <dbReference type="ARBA" id="ARBA00022840"/>
    </source>
</evidence>
<comment type="caution">
    <text evidence="7">The sequence shown here is derived from an EMBL/GenBank/DDBJ whole genome shotgun (WGS) entry which is preliminary data.</text>
</comment>
<dbReference type="Pfam" id="PF17862">
    <property type="entry name" value="AAA_lid_3"/>
    <property type="match status" value="2"/>
</dbReference>
<dbReference type="AlphaFoldDB" id="A0A2W4VTZ1"/>
<dbReference type="Gene3D" id="3.40.50.300">
    <property type="entry name" value="P-loop containing nucleotide triphosphate hydrolases"/>
    <property type="match status" value="2"/>
</dbReference>
<dbReference type="Gene3D" id="1.10.8.60">
    <property type="match status" value="2"/>
</dbReference>
<dbReference type="Pfam" id="PF00004">
    <property type="entry name" value="AAA"/>
    <property type="match status" value="2"/>
</dbReference>
<name>A0A2W4VTZ1_9CYAN</name>
<dbReference type="PANTHER" id="PTHR23077">
    <property type="entry name" value="AAA-FAMILY ATPASE"/>
    <property type="match status" value="1"/>
</dbReference>
<dbReference type="FunFam" id="3.40.50.300:FF:001985">
    <property type="entry name" value="Chromosome 9, whole genome shotgun sequence"/>
    <property type="match status" value="1"/>
</dbReference>
<dbReference type="GO" id="GO:0005524">
    <property type="term" value="F:ATP binding"/>
    <property type="evidence" value="ECO:0007669"/>
    <property type="project" value="UniProtKB-KW"/>
</dbReference>
<dbReference type="EMBL" id="QBML01000049">
    <property type="protein sequence ID" value="PZO35826.1"/>
    <property type="molecule type" value="Genomic_DNA"/>
</dbReference>
<dbReference type="GO" id="GO:0016887">
    <property type="term" value="F:ATP hydrolysis activity"/>
    <property type="evidence" value="ECO:0007669"/>
    <property type="project" value="InterPro"/>
</dbReference>
<evidence type="ECO:0000313" key="7">
    <source>
        <dbReference type="EMBL" id="PZO35826.1"/>
    </source>
</evidence>
<dbReference type="InterPro" id="IPR027417">
    <property type="entry name" value="P-loop_NTPase"/>
</dbReference>
<dbReference type="SUPFAM" id="SSF52540">
    <property type="entry name" value="P-loop containing nucleoside triphosphate hydrolases"/>
    <property type="match status" value="2"/>
</dbReference>
<comment type="similarity">
    <text evidence="4">Belongs to the AAA ATPase family.</text>
</comment>
<dbReference type="InterPro" id="IPR050168">
    <property type="entry name" value="AAA_ATPase_domain"/>
</dbReference>
<dbReference type="PROSITE" id="PS00674">
    <property type="entry name" value="AAA"/>
    <property type="match status" value="2"/>
</dbReference>
<dbReference type="CDD" id="cd19503">
    <property type="entry name" value="RecA-like_CDC48_NLV2_r1-like"/>
    <property type="match status" value="1"/>
</dbReference>